<dbReference type="SUPFAM" id="SSF55895">
    <property type="entry name" value="Ribonuclease Rh-like"/>
    <property type="match status" value="1"/>
</dbReference>
<gene>
    <name evidence="4" type="ORF">GS660_15270</name>
</gene>
<comment type="similarity">
    <text evidence="1 2">Belongs to the RNase T2 family.</text>
</comment>
<accession>A0A6L8VJA1</accession>
<evidence type="ECO:0000313" key="4">
    <source>
        <dbReference type="EMBL" id="MZQ90457.1"/>
    </source>
</evidence>
<dbReference type="InterPro" id="IPR039378">
    <property type="entry name" value="RNase_T2_prok"/>
</dbReference>
<dbReference type="GO" id="GO:0003723">
    <property type="term" value="F:RNA binding"/>
    <property type="evidence" value="ECO:0007669"/>
    <property type="project" value="InterPro"/>
</dbReference>
<dbReference type="PANTHER" id="PTHR11240:SF22">
    <property type="entry name" value="RIBONUCLEASE T2"/>
    <property type="match status" value="1"/>
</dbReference>
<name>A0A6L8VJA1_9RHOB</name>
<dbReference type="GO" id="GO:0033897">
    <property type="term" value="F:ribonuclease T2 activity"/>
    <property type="evidence" value="ECO:0007669"/>
    <property type="project" value="InterPro"/>
</dbReference>
<sequence length="215" mass="23218">MRQLSLSAALLALVLAAAPAAAEGERAGAFDYYVLALSWSPSFCTLEGDARGEDQCDPRHDHSFTLHGLWPQNERGWPSYCPSTARDPSRRETAAMADIMGSGGLAWHQWKKHGRCSGLPAAEYLEASRDAYGAVTIPPVLADLNRDVTLPAKVVEDAFLDANPGLTAQGITITCQAGMIREARICLTRDLEFRACGADVSRDCTLPNALMEAVR</sequence>
<feature type="signal peptide" evidence="3">
    <location>
        <begin position="1"/>
        <end position="22"/>
    </location>
</feature>
<dbReference type="GO" id="GO:0006401">
    <property type="term" value="P:RNA catabolic process"/>
    <property type="evidence" value="ECO:0007669"/>
    <property type="project" value="TreeGrafter"/>
</dbReference>
<dbReference type="InterPro" id="IPR036430">
    <property type="entry name" value="RNase_T2-like_sf"/>
</dbReference>
<evidence type="ECO:0000256" key="3">
    <source>
        <dbReference type="SAM" id="SignalP"/>
    </source>
</evidence>
<dbReference type="EMBL" id="WWNR01000010">
    <property type="protein sequence ID" value="MZQ90457.1"/>
    <property type="molecule type" value="Genomic_DNA"/>
</dbReference>
<evidence type="ECO:0000256" key="2">
    <source>
        <dbReference type="RuleBase" id="RU004328"/>
    </source>
</evidence>
<keyword evidence="5" id="KW-1185">Reference proteome</keyword>
<reference evidence="4 5" key="1">
    <citation type="submission" date="2020-01" db="EMBL/GenBank/DDBJ databases">
        <title>Frigidibacter albus SP32T (=CGMCC 1.13995T).</title>
        <authorList>
            <person name="Liao X."/>
        </authorList>
    </citation>
    <scope>NUCLEOTIDE SEQUENCE [LARGE SCALE GENOMIC DNA]</scope>
    <source>
        <strain evidence="4 5">SP32</strain>
    </source>
</reference>
<dbReference type="PROSITE" id="PS00531">
    <property type="entry name" value="RNASE_T2_2"/>
    <property type="match status" value="1"/>
</dbReference>
<dbReference type="Pfam" id="PF00445">
    <property type="entry name" value="Ribonuclease_T2"/>
    <property type="match status" value="1"/>
</dbReference>
<proteinExistence type="inferred from homology"/>
<evidence type="ECO:0000256" key="1">
    <source>
        <dbReference type="ARBA" id="ARBA00007469"/>
    </source>
</evidence>
<organism evidence="4 5">
    <name type="scientific">Frigidibacter albus</name>
    <dbReference type="NCBI Taxonomy" id="1465486"/>
    <lineage>
        <taxon>Bacteria</taxon>
        <taxon>Pseudomonadati</taxon>
        <taxon>Pseudomonadota</taxon>
        <taxon>Alphaproteobacteria</taxon>
        <taxon>Rhodobacterales</taxon>
        <taxon>Paracoccaceae</taxon>
        <taxon>Frigidibacter</taxon>
    </lineage>
</organism>
<dbReference type="RefSeq" id="WP_161347843.1">
    <property type="nucleotide sequence ID" value="NZ_BMGW01000010.1"/>
</dbReference>
<dbReference type="Gene3D" id="3.90.730.10">
    <property type="entry name" value="Ribonuclease T2-like"/>
    <property type="match status" value="1"/>
</dbReference>
<dbReference type="CDD" id="cd01062">
    <property type="entry name" value="RNase_T2_prok"/>
    <property type="match status" value="1"/>
</dbReference>
<dbReference type="Proteomes" id="UP000477083">
    <property type="component" value="Unassembled WGS sequence"/>
</dbReference>
<feature type="chain" id="PRO_5027107025" evidence="3">
    <location>
        <begin position="23"/>
        <end position="215"/>
    </location>
</feature>
<dbReference type="OrthoDB" id="4720638at2"/>
<dbReference type="InterPro" id="IPR018188">
    <property type="entry name" value="RNase_T2_His_AS_1"/>
</dbReference>
<evidence type="ECO:0000313" key="5">
    <source>
        <dbReference type="Proteomes" id="UP000477083"/>
    </source>
</evidence>
<dbReference type="InterPro" id="IPR001568">
    <property type="entry name" value="RNase_T2-like"/>
</dbReference>
<comment type="caution">
    <text evidence="4">The sequence shown here is derived from an EMBL/GenBank/DDBJ whole genome shotgun (WGS) entry which is preliminary data.</text>
</comment>
<dbReference type="PANTHER" id="PTHR11240">
    <property type="entry name" value="RIBONUCLEASE T2"/>
    <property type="match status" value="1"/>
</dbReference>
<dbReference type="InterPro" id="IPR033130">
    <property type="entry name" value="RNase_T2_His_AS_2"/>
</dbReference>
<keyword evidence="3" id="KW-0732">Signal</keyword>
<protein>
    <submittedName>
        <fullName evidence="4">Ribonuclease T</fullName>
    </submittedName>
</protein>
<dbReference type="AlphaFoldDB" id="A0A6L8VJA1"/>
<dbReference type="PROSITE" id="PS00530">
    <property type="entry name" value="RNASE_T2_1"/>
    <property type="match status" value="1"/>
</dbReference>